<sequence>MDIVQSHPRSLRKLLYIPELKDLRDDTTLHVPRGTLLFKVEDCVYQASSNHIDTETFTKLLRLLVKMQDFQTLYGLFKKPNSPLFIFGFHLLVCAAGYEDIVRVLVMRPARKPHSSDPTALMAAYSNGDHRIVEPLLEFGVGPNLRSSKAWRTALDIAVRKCHYEIAEMRLEAGINPDGKKLVRNGADVNGPLAPGERNTALQAAASTIVDGKTDEIGSGPQFQVDNSTCIVSMMGLLMRTDAAMKPYVPQYGNTALHEAIICGDLEAVHFLISNGANVNVGAFMKSLHTSLQEASWQRH</sequence>
<dbReference type="AlphaFoldDB" id="A0A5N7CCG2"/>
<organism evidence="4">
    <name type="scientific">Petromyces alliaceus</name>
    <name type="common">Aspergillus alliaceus</name>
    <dbReference type="NCBI Taxonomy" id="209559"/>
    <lineage>
        <taxon>Eukaryota</taxon>
        <taxon>Fungi</taxon>
        <taxon>Dikarya</taxon>
        <taxon>Ascomycota</taxon>
        <taxon>Pezizomycotina</taxon>
        <taxon>Eurotiomycetes</taxon>
        <taxon>Eurotiomycetidae</taxon>
        <taxon>Eurotiales</taxon>
        <taxon>Aspergillaceae</taxon>
        <taxon>Aspergillus</taxon>
        <taxon>Aspergillus subgen. Circumdati</taxon>
    </lineage>
</organism>
<dbReference type="Pfam" id="PF00023">
    <property type="entry name" value="Ank"/>
    <property type="match status" value="1"/>
</dbReference>
<protein>
    <submittedName>
        <fullName evidence="4">Ankyrin repeat-containing domain protein</fullName>
    </submittedName>
</protein>
<feature type="repeat" description="ANK" evidence="3">
    <location>
        <begin position="116"/>
        <end position="148"/>
    </location>
</feature>
<keyword evidence="1" id="KW-0677">Repeat</keyword>
<dbReference type="Gene3D" id="1.25.40.20">
    <property type="entry name" value="Ankyrin repeat-containing domain"/>
    <property type="match status" value="2"/>
</dbReference>
<dbReference type="PROSITE" id="PS50297">
    <property type="entry name" value="ANK_REP_REGION"/>
    <property type="match status" value="1"/>
</dbReference>
<accession>A0A5N7CCG2</accession>
<evidence type="ECO:0000256" key="2">
    <source>
        <dbReference type="ARBA" id="ARBA00023043"/>
    </source>
</evidence>
<dbReference type="InterPro" id="IPR002110">
    <property type="entry name" value="Ankyrin_rpt"/>
</dbReference>
<dbReference type="PANTHER" id="PTHR24123">
    <property type="entry name" value="ANKYRIN REPEAT-CONTAINING"/>
    <property type="match status" value="1"/>
</dbReference>
<proteinExistence type="predicted"/>
<keyword evidence="2 3" id="KW-0040">ANK repeat</keyword>
<dbReference type="InterPro" id="IPR051165">
    <property type="entry name" value="Multifunctional_ANK_Repeat"/>
</dbReference>
<dbReference type="EMBL" id="ML735244">
    <property type="protein sequence ID" value="KAE8391547.1"/>
    <property type="molecule type" value="Genomic_DNA"/>
</dbReference>
<evidence type="ECO:0000256" key="1">
    <source>
        <dbReference type="ARBA" id="ARBA00022737"/>
    </source>
</evidence>
<dbReference type="OrthoDB" id="194358at2759"/>
<dbReference type="PROSITE" id="PS50088">
    <property type="entry name" value="ANK_REPEAT"/>
    <property type="match status" value="2"/>
</dbReference>
<dbReference type="PANTHER" id="PTHR24123:SF33">
    <property type="entry name" value="PROTEIN HOS4"/>
    <property type="match status" value="1"/>
</dbReference>
<gene>
    <name evidence="4" type="ORF">BDV23DRAFT_182358</name>
</gene>
<reference evidence="4" key="1">
    <citation type="submission" date="2019-04" db="EMBL/GenBank/DDBJ databases">
        <title>Friends and foes A comparative genomics studyof 23 Aspergillus species from section Flavi.</title>
        <authorList>
            <consortium name="DOE Joint Genome Institute"/>
            <person name="Kjaerbolling I."/>
            <person name="Vesth T."/>
            <person name="Frisvad J.C."/>
            <person name="Nybo J.L."/>
            <person name="Theobald S."/>
            <person name="Kildgaard S."/>
            <person name="Isbrandt T."/>
            <person name="Kuo A."/>
            <person name="Sato A."/>
            <person name="Lyhne E.K."/>
            <person name="Kogle M.E."/>
            <person name="Wiebenga A."/>
            <person name="Kun R.S."/>
            <person name="Lubbers R.J."/>
            <person name="Makela M.R."/>
            <person name="Barry K."/>
            <person name="Chovatia M."/>
            <person name="Clum A."/>
            <person name="Daum C."/>
            <person name="Haridas S."/>
            <person name="He G."/>
            <person name="LaButti K."/>
            <person name="Lipzen A."/>
            <person name="Mondo S."/>
            <person name="Riley R."/>
            <person name="Salamov A."/>
            <person name="Simmons B.A."/>
            <person name="Magnuson J.K."/>
            <person name="Henrissat B."/>
            <person name="Mortensen U.H."/>
            <person name="Larsen T.O."/>
            <person name="Devries R.P."/>
            <person name="Grigoriev I.V."/>
            <person name="Machida M."/>
            <person name="Baker S.E."/>
            <person name="Andersen M.R."/>
        </authorList>
    </citation>
    <scope>NUCLEOTIDE SEQUENCE [LARGE SCALE GENOMIC DNA]</scope>
    <source>
        <strain evidence="4">IBT 14317</strain>
    </source>
</reference>
<name>A0A5N7CCG2_PETAA</name>
<dbReference type="Pfam" id="PF12796">
    <property type="entry name" value="Ank_2"/>
    <property type="match status" value="1"/>
</dbReference>
<dbReference type="SUPFAM" id="SSF48403">
    <property type="entry name" value="Ankyrin repeat"/>
    <property type="match status" value="1"/>
</dbReference>
<dbReference type="Proteomes" id="UP000326877">
    <property type="component" value="Unassembled WGS sequence"/>
</dbReference>
<dbReference type="SMART" id="SM00248">
    <property type="entry name" value="ANK"/>
    <property type="match status" value="4"/>
</dbReference>
<evidence type="ECO:0000256" key="3">
    <source>
        <dbReference type="PROSITE-ProRule" id="PRU00023"/>
    </source>
</evidence>
<dbReference type="InterPro" id="IPR036770">
    <property type="entry name" value="Ankyrin_rpt-contain_sf"/>
</dbReference>
<evidence type="ECO:0000313" key="4">
    <source>
        <dbReference type="EMBL" id="KAE8391547.1"/>
    </source>
</evidence>
<feature type="repeat" description="ANK" evidence="3">
    <location>
        <begin position="252"/>
        <end position="284"/>
    </location>
</feature>